<dbReference type="InterPro" id="IPR050300">
    <property type="entry name" value="GDXG_lipolytic_enzyme"/>
</dbReference>
<dbReference type="InterPro" id="IPR029058">
    <property type="entry name" value="AB_hydrolase_fold"/>
</dbReference>
<protein>
    <submittedName>
        <fullName evidence="4">Lipase</fullName>
        <ecNumber evidence="4">3.1.1.-</ecNumber>
    </submittedName>
</protein>
<keyword evidence="1 4" id="KW-0378">Hydrolase</keyword>
<feature type="chain" id="PRO_5008021269" evidence="2">
    <location>
        <begin position="19"/>
        <end position="329"/>
    </location>
</feature>
<evidence type="ECO:0000259" key="3">
    <source>
        <dbReference type="Pfam" id="PF20434"/>
    </source>
</evidence>
<keyword evidence="2" id="KW-0732">Signal</keyword>
<proteinExistence type="predicted"/>
<name>A0A174F229_9BACE</name>
<dbReference type="SUPFAM" id="SSF53474">
    <property type="entry name" value="alpha/beta-Hydrolases"/>
    <property type="match status" value="1"/>
</dbReference>
<gene>
    <name evidence="4" type="primary">aes</name>
    <name evidence="4" type="ORF">ERS852397_02008</name>
</gene>
<dbReference type="Gene3D" id="3.40.50.1820">
    <property type="entry name" value="alpha/beta hydrolase"/>
    <property type="match status" value="1"/>
</dbReference>
<evidence type="ECO:0000313" key="5">
    <source>
        <dbReference type="Proteomes" id="UP000095517"/>
    </source>
</evidence>
<feature type="domain" description="BD-FAE-like" evidence="3">
    <location>
        <begin position="104"/>
        <end position="286"/>
    </location>
</feature>
<accession>A0A174F229</accession>
<dbReference type="GO" id="GO:0016787">
    <property type="term" value="F:hydrolase activity"/>
    <property type="evidence" value="ECO:0007669"/>
    <property type="project" value="UniProtKB-KW"/>
</dbReference>
<dbReference type="InterPro" id="IPR049492">
    <property type="entry name" value="BD-FAE-like_dom"/>
</dbReference>
<sequence>MKLKLFFYLCMLPFLCLAQETQPQQFSNRYGMKMKQNEDGSYSLLYAKKYAKFIDVNTIPDVMTPYTYQANRLKSKDYKGVITKDIVYKKYKDYELILTVDFAETDNPAPFVVYLHGGGWARGNNGSSRSLSQYLAKQKGITGVRVSYTLAPQSDATVKVSIQDVWDAVKYIREHAAELNINPECFGFLGTSAGAHLAAVAAMTVPGTKAFVGYSGIYDLEKAAIIQKTKDSQRIGYFCGRDPKVLREISPVNLIPKKNVPASMLVCGTCDVTVECEQSEIFASALKKRGGVCELLRYEYYDHNVSSKTSDKMEEIFFKSVDFLTDHVK</sequence>
<reference evidence="4 5" key="1">
    <citation type="submission" date="2015-09" db="EMBL/GenBank/DDBJ databases">
        <authorList>
            <consortium name="Pathogen Informatics"/>
        </authorList>
    </citation>
    <scope>NUCLEOTIDE SEQUENCE [LARGE SCALE GENOMIC DNA]</scope>
    <source>
        <strain evidence="4 5">2789STDY5608840</strain>
    </source>
</reference>
<organism evidence="4 5">
    <name type="scientific">Bacteroides finegoldii</name>
    <dbReference type="NCBI Taxonomy" id="338188"/>
    <lineage>
        <taxon>Bacteria</taxon>
        <taxon>Pseudomonadati</taxon>
        <taxon>Bacteroidota</taxon>
        <taxon>Bacteroidia</taxon>
        <taxon>Bacteroidales</taxon>
        <taxon>Bacteroidaceae</taxon>
        <taxon>Bacteroides</taxon>
    </lineage>
</organism>
<dbReference type="RefSeq" id="WP_022274945.1">
    <property type="nucleotide sequence ID" value="NZ_CABIXA010000009.1"/>
</dbReference>
<feature type="signal peptide" evidence="2">
    <location>
        <begin position="1"/>
        <end position="18"/>
    </location>
</feature>
<dbReference type="Proteomes" id="UP000095517">
    <property type="component" value="Unassembled WGS sequence"/>
</dbReference>
<evidence type="ECO:0000256" key="2">
    <source>
        <dbReference type="SAM" id="SignalP"/>
    </source>
</evidence>
<evidence type="ECO:0000256" key="1">
    <source>
        <dbReference type="ARBA" id="ARBA00022801"/>
    </source>
</evidence>
<evidence type="ECO:0000313" key="4">
    <source>
        <dbReference type="EMBL" id="CUO42866.1"/>
    </source>
</evidence>
<dbReference type="EMBL" id="CYZH01000009">
    <property type="protein sequence ID" value="CUO42866.1"/>
    <property type="molecule type" value="Genomic_DNA"/>
</dbReference>
<dbReference type="Pfam" id="PF20434">
    <property type="entry name" value="BD-FAE"/>
    <property type="match status" value="1"/>
</dbReference>
<dbReference type="EC" id="3.1.1.-" evidence="4"/>
<dbReference type="STRING" id="338188.ERS852397_02008"/>
<dbReference type="AlphaFoldDB" id="A0A174F229"/>
<dbReference type="PANTHER" id="PTHR48081">
    <property type="entry name" value="AB HYDROLASE SUPERFAMILY PROTEIN C4A8.06C"/>
    <property type="match status" value="1"/>
</dbReference>